<evidence type="ECO:0000313" key="1">
    <source>
        <dbReference type="EMBL" id="GME98100.1"/>
    </source>
</evidence>
<comment type="caution">
    <text evidence="1">The sequence shown here is derived from an EMBL/GenBank/DDBJ whole genome shotgun (WGS) entry which is preliminary data.</text>
</comment>
<dbReference type="Proteomes" id="UP001165101">
    <property type="component" value="Unassembled WGS sequence"/>
</dbReference>
<name>A0ACB5TZL3_CANBO</name>
<organism evidence="1 2">
    <name type="scientific">Candida boidinii</name>
    <name type="common">Yeast</name>
    <dbReference type="NCBI Taxonomy" id="5477"/>
    <lineage>
        <taxon>Eukaryota</taxon>
        <taxon>Fungi</taxon>
        <taxon>Dikarya</taxon>
        <taxon>Ascomycota</taxon>
        <taxon>Saccharomycotina</taxon>
        <taxon>Pichiomycetes</taxon>
        <taxon>Pichiales</taxon>
        <taxon>Pichiaceae</taxon>
        <taxon>Ogataea</taxon>
        <taxon>Ogataea/Candida clade</taxon>
    </lineage>
</organism>
<gene>
    <name evidence="1" type="ORF">Cboi01_000483100</name>
</gene>
<protein>
    <submittedName>
        <fullName evidence="1">Unnamed protein product</fullName>
    </submittedName>
</protein>
<evidence type="ECO:0000313" key="2">
    <source>
        <dbReference type="Proteomes" id="UP001165101"/>
    </source>
</evidence>
<reference evidence="1" key="1">
    <citation type="submission" date="2023-04" db="EMBL/GenBank/DDBJ databases">
        <title>Candida boidinii NBRC 1967.</title>
        <authorList>
            <person name="Ichikawa N."/>
            <person name="Sato H."/>
            <person name="Tonouchi N."/>
        </authorList>
    </citation>
    <scope>NUCLEOTIDE SEQUENCE</scope>
    <source>
        <strain evidence="1">NBRC 1967</strain>
    </source>
</reference>
<dbReference type="EMBL" id="BSXV01003330">
    <property type="protein sequence ID" value="GME98100.1"/>
    <property type="molecule type" value="Genomic_DNA"/>
</dbReference>
<accession>A0ACB5TZL3</accession>
<sequence length="347" mass="38831">MSEEKLSPEEDIHSTSEELNSAPSYQKEDNEVEQYDPSKWYNKKWIPFLPAYSSTVVQILMVSFVCFLCPGMFNALSGLGGAGLSDASLADKANVALNSTFSTLGFFSGTICNYLGLRYSLAFGGTGYAIYVASFLCYYHTQNQGFAIFAGAWLGITAACLWGAQGAILMSYPTEKTKGKFFFVFWSIFNIGAVIGSCIPLARTINNDGNSVDDGTYVAFLVLTLLGSVVACFLLPVSKVIRPDGSRVVHQKNPKLKDELLELFRVMKREPWILLLFPMFFSSNWFYTYEQSVFNTASFNIRTRSLNSLLFWFMQMIGSFVVGFMLDLPFLKRKTRGLIEVKLLMSD</sequence>
<proteinExistence type="predicted"/>
<keyword evidence="2" id="KW-1185">Reference proteome</keyword>